<sequence>MLHWSVQGCSTGSPCLPWRRRTFHRTSASTRRLAYSAAIPTRSTSFKSSSLWHRPRRS</sequence>
<dbReference type="EMBL" id="GBRH01193466">
    <property type="protein sequence ID" value="JAE04430.1"/>
    <property type="molecule type" value="Transcribed_RNA"/>
</dbReference>
<organism evidence="1">
    <name type="scientific">Arundo donax</name>
    <name type="common">Giant reed</name>
    <name type="synonym">Donax arundinaceus</name>
    <dbReference type="NCBI Taxonomy" id="35708"/>
    <lineage>
        <taxon>Eukaryota</taxon>
        <taxon>Viridiplantae</taxon>
        <taxon>Streptophyta</taxon>
        <taxon>Embryophyta</taxon>
        <taxon>Tracheophyta</taxon>
        <taxon>Spermatophyta</taxon>
        <taxon>Magnoliopsida</taxon>
        <taxon>Liliopsida</taxon>
        <taxon>Poales</taxon>
        <taxon>Poaceae</taxon>
        <taxon>PACMAD clade</taxon>
        <taxon>Arundinoideae</taxon>
        <taxon>Arundineae</taxon>
        <taxon>Arundo</taxon>
    </lineage>
</organism>
<accession>A0A0A9EUJ9</accession>
<name>A0A0A9EUJ9_ARUDO</name>
<reference evidence="1" key="1">
    <citation type="submission" date="2014-09" db="EMBL/GenBank/DDBJ databases">
        <authorList>
            <person name="Magalhaes I.L.F."/>
            <person name="Oliveira U."/>
            <person name="Santos F.R."/>
            <person name="Vidigal T.H.D.A."/>
            <person name="Brescovit A.D."/>
            <person name="Santos A.J."/>
        </authorList>
    </citation>
    <scope>NUCLEOTIDE SEQUENCE</scope>
    <source>
        <tissue evidence="1">Shoot tissue taken approximately 20 cm above the soil surface</tissue>
    </source>
</reference>
<evidence type="ECO:0000313" key="1">
    <source>
        <dbReference type="EMBL" id="JAE04430.1"/>
    </source>
</evidence>
<proteinExistence type="predicted"/>
<protein>
    <submittedName>
        <fullName evidence="1">Uncharacterized protein</fullName>
    </submittedName>
</protein>
<dbReference type="AlphaFoldDB" id="A0A0A9EUJ9"/>
<reference evidence="1" key="2">
    <citation type="journal article" date="2015" name="Data Brief">
        <title>Shoot transcriptome of the giant reed, Arundo donax.</title>
        <authorList>
            <person name="Barrero R.A."/>
            <person name="Guerrero F.D."/>
            <person name="Moolhuijzen P."/>
            <person name="Goolsby J.A."/>
            <person name="Tidwell J."/>
            <person name="Bellgard S.E."/>
            <person name="Bellgard M.I."/>
        </authorList>
    </citation>
    <scope>NUCLEOTIDE SEQUENCE</scope>
    <source>
        <tissue evidence="1">Shoot tissue taken approximately 20 cm above the soil surface</tissue>
    </source>
</reference>